<name>A0A0G1MN52_9BACT</name>
<dbReference type="Proteomes" id="UP000034595">
    <property type="component" value="Unassembled WGS sequence"/>
</dbReference>
<organism evidence="2 3">
    <name type="scientific">Candidatus Azambacteria bacterium GW2011_GWA1_44_9</name>
    <dbReference type="NCBI Taxonomy" id="1618610"/>
    <lineage>
        <taxon>Bacteria</taxon>
        <taxon>Candidatus Azamiibacteriota</taxon>
    </lineage>
</organism>
<gene>
    <name evidence="2" type="ORF">UW78_C0001G0010</name>
</gene>
<evidence type="ECO:0000313" key="2">
    <source>
        <dbReference type="EMBL" id="KKT82227.1"/>
    </source>
</evidence>
<reference evidence="2 3" key="1">
    <citation type="journal article" date="2015" name="Nature">
        <title>rRNA introns, odd ribosomes, and small enigmatic genomes across a large radiation of phyla.</title>
        <authorList>
            <person name="Brown C.T."/>
            <person name="Hug L.A."/>
            <person name="Thomas B.C."/>
            <person name="Sharon I."/>
            <person name="Castelle C.J."/>
            <person name="Singh A."/>
            <person name="Wilkins M.J."/>
            <person name="Williams K.H."/>
            <person name="Banfield J.F."/>
        </authorList>
    </citation>
    <scope>NUCLEOTIDE SEQUENCE [LARGE SCALE GENOMIC DNA]</scope>
</reference>
<feature type="region of interest" description="Disordered" evidence="1">
    <location>
        <begin position="96"/>
        <end position="122"/>
    </location>
</feature>
<dbReference type="EMBL" id="LCJQ01000001">
    <property type="protein sequence ID" value="KKT82227.1"/>
    <property type="molecule type" value="Genomic_DNA"/>
</dbReference>
<evidence type="ECO:0000313" key="3">
    <source>
        <dbReference type="Proteomes" id="UP000034595"/>
    </source>
</evidence>
<accession>A0A0G1MN52</accession>
<evidence type="ECO:0000256" key="1">
    <source>
        <dbReference type="SAM" id="MobiDB-lite"/>
    </source>
</evidence>
<dbReference type="AlphaFoldDB" id="A0A0G1MN52"/>
<sequence>MAIKYTTSEEKIRSWIEEYGGVPVLVKGVEENGKESTEMIHVAFGPLLPEMEEIEWEEFFERMENEQLALEYDDSAPRGKIPDFEFVDRDRELGEFYPESDLPDSGDPDVLRNNIIPDSNGE</sequence>
<proteinExistence type="predicted"/>
<comment type="caution">
    <text evidence="2">The sequence shown here is derived from an EMBL/GenBank/DDBJ whole genome shotgun (WGS) entry which is preliminary data.</text>
</comment>
<protein>
    <submittedName>
        <fullName evidence="2">Uncharacterized protein</fullName>
    </submittedName>
</protein>